<dbReference type="EMBL" id="BAABJP010000029">
    <property type="protein sequence ID" value="GAA5163575.1"/>
    <property type="molecule type" value="Genomic_DNA"/>
</dbReference>
<keyword evidence="4" id="KW-1185">Reference proteome</keyword>
<comment type="caution">
    <text evidence="3">The sequence shown here is derived from an EMBL/GenBank/DDBJ whole genome shotgun (WGS) entry which is preliminary data.</text>
</comment>
<name>A0ABP9QKL8_9PSEU</name>
<accession>A0ABP9QKL8</accession>
<evidence type="ECO:0000313" key="4">
    <source>
        <dbReference type="Proteomes" id="UP001428817"/>
    </source>
</evidence>
<reference evidence="4" key="1">
    <citation type="journal article" date="2019" name="Int. J. Syst. Evol. Microbiol.">
        <title>The Global Catalogue of Microorganisms (GCM) 10K type strain sequencing project: providing services to taxonomists for standard genome sequencing and annotation.</title>
        <authorList>
            <consortium name="The Broad Institute Genomics Platform"/>
            <consortium name="The Broad Institute Genome Sequencing Center for Infectious Disease"/>
            <person name="Wu L."/>
            <person name="Ma J."/>
        </authorList>
    </citation>
    <scope>NUCLEOTIDE SEQUENCE [LARGE SCALE GENOMIC DNA]</scope>
    <source>
        <strain evidence="4">JCM 18303</strain>
    </source>
</reference>
<evidence type="ECO:0008006" key="5">
    <source>
        <dbReference type="Google" id="ProtNLM"/>
    </source>
</evidence>
<dbReference type="Proteomes" id="UP001428817">
    <property type="component" value="Unassembled WGS sequence"/>
</dbReference>
<evidence type="ECO:0000256" key="2">
    <source>
        <dbReference type="SAM" id="SignalP"/>
    </source>
</evidence>
<evidence type="ECO:0000313" key="3">
    <source>
        <dbReference type="EMBL" id="GAA5163575.1"/>
    </source>
</evidence>
<sequence>MAWVAAVLFRPAVASAWVAAFAAPPQPAAWSQLMLLALSEPWSSSPPEEATQSPPLISQLAAPLRACTSVLVCSAVAGATSAPALLSTAGWALVIVVFSVLPSVLVAALPLQPVATSAQRAAASAAGAGASVVSVLALSPASTACQPERPVDSSGLAATVVVVSQPMVVTSQCALLVAEPLSLRRSAAWAWVSSSGTSSRVRAPVESVSQMPLRVAQSAPASVMVA</sequence>
<gene>
    <name evidence="3" type="ORF">GCM10023321_50670</name>
</gene>
<protein>
    <recommendedName>
        <fullName evidence="5">Secreted protein</fullName>
    </recommendedName>
</protein>
<proteinExistence type="predicted"/>
<feature type="signal peptide" evidence="2">
    <location>
        <begin position="1"/>
        <end position="22"/>
    </location>
</feature>
<organism evidence="3 4">
    <name type="scientific">Pseudonocardia eucalypti</name>
    <dbReference type="NCBI Taxonomy" id="648755"/>
    <lineage>
        <taxon>Bacteria</taxon>
        <taxon>Bacillati</taxon>
        <taxon>Actinomycetota</taxon>
        <taxon>Actinomycetes</taxon>
        <taxon>Pseudonocardiales</taxon>
        <taxon>Pseudonocardiaceae</taxon>
        <taxon>Pseudonocardia</taxon>
    </lineage>
</organism>
<evidence type="ECO:0000256" key="1">
    <source>
        <dbReference type="SAM" id="Phobius"/>
    </source>
</evidence>
<keyword evidence="1" id="KW-1133">Transmembrane helix</keyword>
<keyword evidence="1" id="KW-0812">Transmembrane</keyword>
<keyword evidence="1" id="KW-0472">Membrane</keyword>
<keyword evidence="2" id="KW-0732">Signal</keyword>
<feature type="chain" id="PRO_5047048954" description="Secreted protein" evidence="2">
    <location>
        <begin position="23"/>
        <end position="226"/>
    </location>
</feature>
<feature type="transmembrane region" description="Helical" evidence="1">
    <location>
        <begin position="89"/>
        <end position="109"/>
    </location>
</feature>